<evidence type="ECO:0000313" key="2">
    <source>
        <dbReference type="EMBL" id="MCM1985128.1"/>
    </source>
</evidence>
<dbReference type="InterPro" id="IPR036691">
    <property type="entry name" value="Endo/exonu/phosph_ase_sf"/>
</dbReference>
<dbReference type="EMBL" id="JTHE03000114">
    <property type="protein sequence ID" value="MCM1985128.1"/>
    <property type="molecule type" value="Genomic_DNA"/>
</dbReference>
<organism evidence="2 3">
    <name type="scientific">Lyngbya confervoides BDU141951</name>
    <dbReference type="NCBI Taxonomy" id="1574623"/>
    <lineage>
        <taxon>Bacteria</taxon>
        <taxon>Bacillati</taxon>
        <taxon>Cyanobacteriota</taxon>
        <taxon>Cyanophyceae</taxon>
        <taxon>Oscillatoriophycideae</taxon>
        <taxon>Oscillatoriales</taxon>
        <taxon>Microcoleaceae</taxon>
        <taxon>Lyngbya</taxon>
    </lineage>
</organism>
<dbReference type="RefSeq" id="WP_166283510.1">
    <property type="nucleotide sequence ID" value="NZ_JTHE03000114.1"/>
</dbReference>
<dbReference type="Pfam" id="PF03372">
    <property type="entry name" value="Exo_endo_phos"/>
    <property type="match status" value="1"/>
</dbReference>
<geneLocation type="plasmid" evidence="2">
    <name>unnamed7</name>
</geneLocation>
<evidence type="ECO:0000313" key="3">
    <source>
        <dbReference type="Proteomes" id="UP000031561"/>
    </source>
</evidence>
<keyword evidence="2" id="KW-0614">Plasmid</keyword>
<dbReference type="Gene3D" id="3.60.10.10">
    <property type="entry name" value="Endonuclease/exonuclease/phosphatase"/>
    <property type="match status" value="1"/>
</dbReference>
<gene>
    <name evidence="2" type="ORF">QQ91_0020115</name>
</gene>
<keyword evidence="2" id="KW-0255">Endonuclease</keyword>
<keyword evidence="2" id="KW-0378">Hydrolase</keyword>
<protein>
    <submittedName>
        <fullName evidence="2">Endonuclease/exonuclease/phosphatase family protein</fullName>
    </submittedName>
</protein>
<dbReference type="InterPro" id="IPR005135">
    <property type="entry name" value="Endo/exonuclease/phosphatase"/>
</dbReference>
<proteinExistence type="predicted"/>
<reference evidence="2 3" key="1">
    <citation type="journal article" date="2015" name="Genome Announc.">
        <title>Draft Genome Sequence of Filamentous Marine Cyanobacterium Lyngbya confervoides Strain BDU141951.</title>
        <authorList>
            <person name="Chandrababunaidu M.M."/>
            <person name="Sen D."/>
            <person name="Tripathy S."/>
        </authorList>
    </citation>
    <scope>NUCLEOTIDE SEQUENCE [LARGE SCALE GENOMIC DNA]</scope>
    <source>
        <strain evidence="2 3">BDU141951</strain>
    </source>
</reference>
<dbReference type="SUPFAM" id="SSF56219">
    <property type="entry name" value="DNase I-like"/>
    <property type="match status" value="1"/>
</dbReference>
<dbReference type="NCBIfam" id="NF003840">
    <property type="entry name" value="PRK05421.1-2"/>
    <property type="match status" value="1"/>
</dbReference>
<dbReference type="GO" id="GO:0004519">
    <property type="term" value="F:endonuclease activity"/>
    <property type="evidence" value="ECO:0007669"/>
    <property type="project" value="UniProtKB-KW"/>
</dbReference>
<keyword evidence="3" id="KW-1185">Reference proteome</keyword>
<evidence type="ECO:0000259" key="1">
    <source>
        <dbReference type="Pfam" id="PF03372"/>
    </source>
</evidence>
<name>A0ABD4T8Q2_9CYAN</name>
<dbReference type="NCBIfam" id="NF003842">
    <property type="entry name" value="PRK05421.1-4"/>
    <property type="match status" value="1"/>
</dbReference>
<dbReference type="Proteomes" id="UP000031561">
    <property type="component" value="Unassembled WGS sequence"/>
</dbReference>
<comment type="caution">
    <text evidence="2">The sequence shown here is derived from an EMBL/GenBank/DDBJ whole genome shotgun (WGS) entry which is preliminary data.</text>
</comment>
<accession>A0ABD4T8Q2</accession>
<feature type="domain" description="Endonuclease/exonuclease/phosphatase" evidence="1">
    <location>
        <begin position="21"/>
        <end position="246"/>
    </location>
</feature>
<sequence>MASWEQPPPVPILHPHLCILNWNIAKQNYQLGWQQEFQAILRLYDPHLVFFQEASLKWSGLDQIWASQAGAMLPALNWHFTPNVMNQRRRMASGLLTASTAESISQVCLHSHHREPLIKTPKAALITEYPIAGMTSTLLAINIHGINYVRSHQFEAQIHQMEAAISDHQGPLILAGDFNTWRPKRMQILLDCTMRLSLQQVTFSPSCHQQLKRFLGSDPLDHVFYRGLQLDSQRTKVLGNFTSSDHTPMVVTFEIPGSKTVQGV</sequence>
<dbReference type="AlphaFoldDB" id="A0ABD4T8Q2"/>
<keyword evidence="2" id="KW-0540">Nuclease</keyword>